<dbReference type="Gene3D" id="3.30.530.20">
    <property type="match status" value="1"/>
</dbReference>
<dbReference type="EMBL" id="CP046600">
    <property type="protein sequence ID" value="QUR68878.1"/>
    <property type="molecule type" value="Genomic_DNA"/>
</dbReference>
<dbReference type="Proteomes" id="UP000682202">
    <property type="component" value="Chromosome"/>
</dbReference>
<dbReference type="CDD" id="cd07819">
    <property type="entry name" value="SRPBCC_2"/>
    <property type="match status" value="1"/>
</dbReference>
<evidence type="ECO:0000313" key="1">
    <source>
        <dbReference type="EMBL" id="QUR68878.1"/>
    </source>
</evidence>
<dbReference type="RefSeq" id="WP_211696461.1">
    <property type="nucleotide sequence ID" value="NZ_CP046600.1"/>
</dbReference>
<dbReference type="KEGG" id="mspg:F6B93_18935"/>
<protein>
    <submittedName>
        <fullName evidence="1">Cyclase</fullName>
    </submittedName>
</protein>
<gene>
    <name evidence="1" type="ORF">F6B93_18935</name>
</gene>
<dbReference type="InterPro" id="IPR023393">
    <property type="entry name" value="START-like_dom_sf"/>
</dbReference>
<name>A0A975PYK2_9MYCO</name>
<reference evidence="1" key="1">
    <citation type="submission" date="2019-12" db="EMBL/GenBank/DDBJ databases">
        <title>Mycobacterium spongiae sp. nov.</title>
        <authorList>
            <person name="Stinear T."/>
        </authorList>
    </citation>
    <scope>NUCLEOTIDE SEQUENCE</scope>
    <source>
        <strain evidence="1">FSD4b-SM</strain>
    </source>
</reference>
<keyword evidence="2" id="KW-1185">Reference proteome</keyword>
<dbReference type="SUPFAM" id="SSF55961">
    <property type="entry name" value="Bet v1-like"/>
    <property type="match status" value="1"/>
</dbReference>
<proteinExistence type="predicted"/>
<dbReference type="AlphaFoldDB" id="A0A975PYK2"/>
<dbReference type="PANTHER" id="PTHR39683:SF4">
    <property type="entry name" value="COENZYME Q-BINDING PROTEIN COQ10 START DOMAIN-CONTAINING PROTEIN"/>
    <property type="match status" value="1"/>
</dbReference>
<sequence length="150" mass="16699">MAVKASREFVVDAPPDVVMEALADVDALTSWSPLHKSMEVIDYYPDGRPHHVQATVKILGLVDKEILEYHWGPDWVCWDADQTFQQHGQHIEYTVKPEGVDQSRVRFDITVDAGVLPGFIVKKASEHVLDAAAKGLRDLVVGRNNPGEAE</sequence>
<dbReference type="PANTHER" id="PTHR39683">
    <property type="entry name" value="CONSERVED PROTEIN TB16.3"/>
    <property type="match status" value="1"/>
</dbReference>
<dbReference type="InterPro" id="IPR019587">
    <property type="entry name" value="Polyketide_cyclase/dehydratase"/>
</dbReference>
<dbReference type="Pfam" id="PF10604">
    <property type="entry name" value="Polyketide_cyc2"/>
    <property type="match status" value="1"/>
</dbReference>
<organism evidence="1 2">
    <name type="scientific">Mycobacterium spongiae</name>
    <dbReference type="NCBI Taxonomy" id="886343"/>
    <lineage>
        <taxon>Bacteria</taxon>
        <taxon>Bacillati</taxon>
        <taxon>Actinomycetota</taxon>
        <taxon>Actinomycetes</taxon>
        <taxon>Mycobacteriales</taxon>
        <taxon>Mycobacteriaceae</taxon>
        <taxon>Mycobacterium</taxon>
    </lineage>
</organism>
<accession>A0A975PYK2</accession>
<evidence type="ECO:0000313" key="2">
    <source>
        <dbReference type="Proteomes" id="UP000682202"/>
    </source>
</evidence>